<sequence>MASSNRHWPSMYRSSLACNIPQPQPDMNNNGVAGTGGKSSLMSSRCEEGRNPEPRPRWNPRPEQIRILEGIFNSGMVNPPRDEIRHIRLQLQEYGPVGDANVFYWFQNRKSRTKHKLRAAAQLPAPPPGRAAALQARAACASSPPAPAPVTPPRHHHHHLFSAAAPVAPASSSSSSSDRSSGSSKSSVKPATVTLASPAAAVIQGYLPATAMDFLTASSAPALAARQLYYHSQIAAAPVAPPTPELIRSADRLLVQWQQGHQYLPATDLGGLLGAHAHAPAMHSPVSPNVLLGLCNEALGQQDCVNISSSKGFGHGQFWDTTAAELGNKTDAVSAVIRDDEKARLGSLHYDFGVTTTTTAAAATSSPLAAPVHAGAAVDASTAALLPTSAAPINVAAATTTSAVLPPTDQLQGLLDFGLIGVTAPPTATLVAVARDAVMCTSTMQFSVPAMRLDVKQFGEAAVLLRHPGEPVLVDESGVTVEPLQQDAVYYVLVTGDLLNTMYAE</sequence>
<evidence type="ECO:0000256" key="12">
    <source>
        <dbReference type="SAM" id="MobiDB-lite"/>
    </source>
</evidence>
<feature type="compositionally biased region" description="Low complexity" evidence="12">
    <location>
        <begin position="130"/>
        <end position="143"/>
    </location>
</feature>
<dbReference type="PANTHER" id="PTHR47288:SF2">
    <property type="entry name" value="WUSCHEL-RELATED HOMEOBOX 12"/>
    <property type="match status" value="1"/>
</dbReference>
<dbReference type="InterPro" id="IPR044557">
    <property type="entry name" value="WOX8/9-like"/>
</dbReference>
<dbReference type="OrthoDB" id="1935198at2759"/>
<dbReference type="CDD" id="cd00086">
    <property type="entry name" value="homeodomain"/>
    <property type="match status" value="1"/>
</dbReference>
<evidence type="ECO:0000256" key="11">
    <source>
        <dbReference type="RuleBase" id="RU000682"/>
    </source>
</evidence>
<comment type="subcellular location">
    <subcellularLocation>
        <location evidence="1 10 11">Nucleus</location>
    </subcellularLocation>
</comment>
<accession>A0A5J9U9S6</accession>
<reference evidence="14 15" key="1">
    <citation type="journal article" date="2019" name="Sci. Rep.">
        <title>A high-quality genome of Eragrostis curvula grass provides insights into Poaceae evolution and supports new strategies to enhance forage quality.</title>
        <authorList>
            <person name="Carballo J."/>
            <person name="Santos B.A.C.M."/>
            <person name="Zappacosta D."/>
            <person name="Garbus I."/>
            <person name="Selva J.P."/>
            <person name="Gallo C.A."/>
            <person name="Diaz A."/>
            <person name="Albertini E."/>
            <person name="Caccamo M."/>
            <person name="Echenique V."/>
        </authorList>
    </citation>
    <scope>NUCLEOTIDE SEQUENCE [LARGE SCALE GENOMIC DNA]</scope>
    <source>
        <strain evidence="15">cv. Victoria</strain>
        <tissue evidence="14">Leaf</tissue>
    </source>
</reference>
<evidence type="ECO:0000256" key="5">
    <source>
        <dbReference type="ARBA" id="ARBA00023155"/>
    </source>
</evidence>
<dbReference type="Pfam" id="PF00046">
    <property type="entry name" value="Homeodomain"/>
    <property type="match status" value="1"/>
</dbReference>
<keyword evidence="2" id="KW-0217">Developmental protein</keyword>
<keyword evidence="7 10" id="KW-0539">Nucleus</keyword>
<feature type="compositionally biased region" description="Polar residues" evidence="12">
    <location>
        <begin position="25"/>
        <end position="43"/>
    </location>
</feature>
<feature type="region of interest" description="Disordered" evidence="12">
    <location>
        <begin position="123"/>
        <end position="190"/>
    </location>
</feature>
<feature type="region of interest" description="Disordered" evidence="12">
    <location>
        <begin position="19"/>
        <end position="60"/>
    </location>
</feature>
<dbReference type="SUPFAM" id="SSF46689">
    <property type="entry name" value="Homeodomain-like"/>
    <property type="match status" value="1"/>
</dbReference>
<keyword evidence="5 10" id="KW-0371">Homeobox</keyword>
<feature type="DNA-binding region" description="Homeobox" evidence="10">
    <location>
        <begin position="53"/>
        <end position="117"/>
    </location>
</feature>
<keyword evidence="3" id="KW-0805">Transcription regulation</keyword>
<keyword evidence="4 10" id="KW-0238">DNA-binding</keyword>
<evidence type="ECO:0000256" key="8">
    <source>
        <dbReference type="ARBA" id="ARBA00024040"/>
    </source>
</evidence>
<dbReference type="PROSITE" id="PS50071">
    <property type="entry name" value="HOMEOBOX_2"/>
    <property type="match status" value="1"/>
</dbReference>
<name>A0A5J9U9S6_9POAL</name>
<dbReference type="GO" id="GO:0050793">
    <property type="term" value="P:regulation of developmental process"/>
    <property type="evidence" value="ECO:0007669"/>
    <property type="project" value="InterPro"/>
</dbReference>
<dbReference type="GO" id="GO:0048731">
    <property type="term" value="P:system development"/>
    <property type="evidence" value="ECO:0007669"/>
    <property type="project" value="UniProtKB-ARBA"/>
</dbReference>
<feature type="domain" description="Homeobox" evidence="13">
    <location>
        <begin position="51"/>
        <end position="116"/>
    </location>
</feature>
<feature type="compositionally biased region" description="Low complexity" evidence="12">
    <location>
        <begin position="161"/>
        <end position="190"/>
    </location>
</feature>
<proteinExistence type="inferred from homology"/>
<feature type="non-terminal residue" evidence="14">
    <location>
        <position position="1"/>
    </location>
</feature>
<evidence type="ECO:0000256" key="4">
    <source>
        <dbReference type="ARBA" id="ARBA00023125"/>
    </source>
</evidence>
<dbReference type="EMBL" id="RWGY01000029">
    <property type="protein sequence ID" value="TVU20306.1"/>
    <property type="molecule type" value="Genomic_DNA"/>
</dbReference>
<dbReference type="GO" id="GO:0005634">
    <property type="term" value="C:nucleus"/>
    <property type="evidence" value="ECO:0007669"/>
    <property type="project" value="UniProtKB-SubCell"/>
</dbReference>
<dbReference type="GO" id="GO:1905393">
    <property type="term" value="P:plant organ formation"/>
    <property type="evidence" value="ECO:0007669"/>
    <property type="project" value="UniProtKB-ARBA"/>
</dbReference>
<dbReference type="InterPro" id="IPR009057">
    <property type="entry name" value="Homeodomain-like_sf"/>
</dbReference>
<protein>
    <recommendedName>
        <fullName evidence="13">Homeobox domain-containing protein</fullName>
    </recommendedName>
</protein>
<dbReference type="Gramene" id="TVU20306">
    <property type="protein sequence ID" value="TVU20306"/>
    <property type="gene ID" value="EJB05_36510"/>
</dbReference>
<dbReference type="FunFam" id="1.10.10.60:FF:000118">
    <property type="entry name" value="WUSCHEL-related homeobox 11"/>
    <property type="match status" value="1"/>
</dbReference>
<keyword evidence="6" id="KW-0804">Transcription</keyword>
<evidence type="ECO:0000256" key="2">
    <source>
        <dbReference type="ARBA" id="ARBA00022473"/>
    </source>
</evidence>
<dbReference type="Proteomes" id="UP000324897">
    <property type="component" value="Chromosome 7"/>
</dbReference>
<evidence type="ECO:0000313" key="14">
    <source>
        <dbReference type="EMBL" id="TVU20306.1"/>
    </source>
</evidence>
<comment type="caution">
    <text evidence="14">The sequence shown here is derived from an EMBL/GenBank/DDBJ whole genome shotgun (WGS) entry which is preliminary data.</text>
</comment>
<evidence type="ECO:0000256" key="10">
    <source>
        <dbReference type="PROSITE-ProRule" id="PRU00108"/>
    </source>
</evidence>
<dbReference type="AlphaFoldDB" id="A0A5J9U9S6"/>
<evidence type="ECO:0000256" key="1">
    <source>
        <dbReference type="ARBA" id="ARBA00004123"/>
    </source>
</evidence>
<evidence type="ECO:0000256" key="9">
    <source>
        <dbReference type="ARBA" id="ARBA00057592"/>
    </source>
</evidence>
<comment type="function">
    <text evidence="9">Probable transcription factor required to initiate organ founder cells in a lateral domain of shoot meristems. Involved in leaf formation.</text>
</comment>
<feature type="compositionally biased region" description="Basic and acidic residues" evidence="12">
    <location>
        <begin position="45"/>
        <end position="56"/>
    </location>
</feature>
<gene>
    <name evidence="14" type="ORF">EJB05_36510</name>
</gene>
<dbReference type="GO" id="GO:0003700">
    <property type="term" value="F:DNA-binding transcription factor activity"/>
    <property type="evidence" value="ECO:0007669"/>
    <property type="project" value="InterPro"/>
</dbReference>
<dbReference type="GO" id="GO:0003677">
    <property type="term" value="F:DNA binding"/>
    <property type="evidence" value="ECO:0007669"/>
    <property type="project" value="UniProtKB-UniRule"/>
</dbReference>
<evidence type="ECO:0000313" key="15">
    <source>
        <dbReference type="Proteomes" id="UP000324897"/>
    </source>
</evidence>
<evidence type="ECO:0000259" key="13">
    <source>
        <dbReference type="PROSITE" id="PS50071"/>
    </source>
</evidence>
<organism evidence="14 15">
    <name type="scientific">Eragrostis curvula</name>
    <name type="common">weeping love grass</name>
    <dbReference type="NCBI Taxonomy" id="38414"/>
    <lineage>
        <taxon>Eukaryota</taxon>
        <taxon>Viridiplantae</taxon>
        <taxon>Streptophyta</taxon>
        <taxon>Embryophyta</taxon>
        <taxon>Tracheophyta</taxon>
        <taxon>Spermatophyta</taxon>
        <taxon>Magnoliopsida</taxon>
        <taxon>Liliopsida</taxon>
        <taxon>Poales</taxon>
        <taxon>Poaceae</taxon>
        <taxon>PACMAD clade</taxon>
        <taxon>Chloridoideae</taxon>
        <taxon>Eragrostideae</taxon>
        <taxon>Eragrostidinae</taxon>
        <taxon>Eragrostis</taxon>
    </lineage>
</organism>
<evidence type="ECO:0000256" key="6">
    <source>
        <dbReference type="ARBA" id="ARBA00023163"/>
    </source>
</evidence>
<evidence type="ECO:0000256" key="3">
    <source>
        <dbReference type="ARBA" id="ARBA00023015"/>
    </source>
</evidence>
<evidence type="ECO:0000256" key="7">
    <source>
        <dbReference type="ARBA" id="ARBA00023242"/>
    </source>
</evidence>
<dbReference type="PANTHER" id="PTHR47288">
    <property type="entry name" value="WUSCHEL-RELATED HOMEOBOX 9"/>
    <property type="match status" value="1"/>
</dbReference>
<dbReference type="InterPro" id="IPR001356">
    <property type="entry name" value="HD"/>
</dbReference>
<comment type="similarity">
    <text evidence="8">Belongs to the WUS homeobox family.</text>
</comment>
<keyword evidence="15" id="KW-1185">Reference proteome</keyword>
<dbReference type="SMART" id="SM00389">
    <property type="entry name" value="HOX"/>
    <property type="match status" value="1"/>
</dbReference>
<dbReference type="Gene3D" id="1.10.10.60">
    <property type="entry name" value="Homeodomain-like"/>
    <property type="match status" value="1"/>
</dbReference>